<protein>
    <recommendedName>
        <fullName evidence="3">beta-glucosidase</fullName>
        <ecNumber evidence="3">3.2.1.21</ecNumber>
    </recommendedName>
    <alternativeName>
        <fullName evidence="9">Beta-D-glucoside glucohydrolase</fullName>
    </alternativeName>
    <alternativeName>
        <fullName evidence="7">Cellobiase</fullName>
    </alternativeName>
    <alternativeName>
        <fullName evidence="8">Gentiobiase</fullName>
    </alternativeName>
</protein>
<sequence length="710" mass="77338">MTLKEKIGQMSQFNNEDENLRSLIKNGAVGSVLNEVDVETINEFQRLASEESRLGIPLLIGRDVIHGFNTIFPIPLGQAASWSAELVEDCARIAAVESANNGVNWTFAPMIDISRDPRWGRIAESLGEDPLLCSTLGIAMVKGFQGDNLADSSSIAACAKHFAGYGASESGRDYNTTNIPENELRNVYLPPFKALADFGVATFMASFSDLNGVPVTGNSWLLNDILRNEWQFPGALVSDWESIPQLVTHGFAVDEGSAAFEACRAGVDMEMASDTYAKYLPALIEDSQLELKQIDTKVTRLLNLKFDLGLFQTPFTQSTPLTEPLNRAHLAVAKKAASQSCVLLKNKQKTLPLLPEKIASLAVIGPLANDGYEQLGTWVFDAKVDSSITCLEAIKDYVGDTVEIKFAQGLATSRSNNQEDFNQAIEIALTADVAVMILGEEAILSGEAHCRSTIDLPGCQEQLINAIYQTGTPIVLVIMAGRPITLEKILPKVAALLFAWHPGTMGGPAITDLLFGSACPSGKLPVTFPRTVGQIPLYYGQKNTGRPASDDTFVDIDAIQVRAPQTSLGMTSTHLDTHFTPLFPFGFGLSYTQFDYKDIHVSIPAVIIGEIFQISATLTNSGNLAAEEIVQLYIRDLVGSVTRPVKELKGFQRLYLSAGESKTVIFNVHSDELAFYNRKMQLETEPGFFHAWIGGDSTTELKTSFELMAK</sequence>
<evidence type="ECO:0000313" key="12">
    <source>
        <dbReference type="EMBL" id="TWX67459.1"/>
    </source>
</evidence>
<dbReference type="InterPro" id="IPR026891">
    <property type="entry name" value="Fn3-like"/>
</dbReference>
<dbReference type="PANTHER" id="PTHR30620:SF16">
    <property type="entry name" value="LYSOSOMAL BETA GLUCOSIDASE"/>
    <property type="match status" value="1"/>
</dbReference>
<reference evidence="12 14" key="1">
    <citation type="submission" date="2019-07" db="EMBL/GenBank/DDBJ databases">
        <title>Genomes of sea-ice associated Colwellia species.</title>
        <authorList>
            <person name="Bowman J.P."/>
        </authorList>
    </citation>
    <scope>NUCLEOTIDE SEQUENCE [LARGE SCALE GENOMIC DNA]</scope>
    <source>
        <strain evidence="11 13">ACAM 607</strain>
        <strain evidence="12 14">IC036</strain>
    </source>
</reference>
<name>A0A5C6QF50_9GAMM</name>
<evidence type="ECO:0000256" key="8">
    <source>
        <dbReference type="ARBA" id="ARBA00032194"/>
    </source>
</evidence>
<evidence type="ECO:0000256" key="1">
    <source>
        <dbReference type="ARBA" id="ARBA00000448"/>
    </source>
</evidence>
<dbReference type="Pfam" id="PF00933">
    <property type="entry name" value="Glyco_hydro_3"/>
    <property type="match status" value="1"/>
</dbReference>
<keyword evidence="4" id="KW-0732">Signal</keyword>
<dbReference type="EMBL" id="VOLQ01000014">
    <property type="protein sequence ID" value="TWX67459.1"/>
    <property type="molecule type" value="Genomic_DNA"/>
</dbReference>
<keyword evidence="6 12" id="KW-0326">Glycosidase</keyword>
<dbReference type="Proteomes" id="UP000321525">
    <property type="component" value="Unassembled WGS sequence"/>
</dbReference>
<dbReference type="InterPro" id="IPR002772">
    <property type="entry name" value="Glyco_hydro_3_C"/>
</dbReference>
<evidence type="ECO:0000256" key="7">
    <source>
        <dbReference type="ARBA" id="ARBA00031448"/>
    </source>
</evidence>
<dbReference type="GO" id="GO:0008422">
    <property type="term" value="F:beta-glucosidase activity"/>
    <property type="evidence" value="ECO:0007669"/>
    <property type="project" value="UniProtKB-EC"/>
</dbReference>
<dbReference type="Gene3D" id="3.40.50.1700">
    <property type="entry name" value="Glycoside hydrolase family 3 C-terminal domain"/>
    <property type="match status" value="1"/>
</dbReference>
<evidence type="ECO:0000313" key="14">
    <source>
        <dbReference type="Proteomes" id="UP000321917"/>
    </source>
</evidence>
<dbReference type="Pfam" id="PF14310">
    <property type="entry name" value="Fn3-like"/>
    <property type="match status" value="1"/>
</dbReference>
<comment type="catalytic activity">
    <reaction evidence="1">
        <text>Hydrolysis of terminal, non-reducing beta-D-glucosyl residues with release of beta-D-glucose.</text>
        <dbReference type="EC" id="3.2.1.21"/>
    </reaction>
</comment>
<dbReference type="Gene3D" id="2.60.40.10">
    <property type="entry name" value="Immunoglobulins"/>
    <property type="match status" value="1"/>
</dbReference>
<evidence type="ECO:0000256" key="9">
    <source>
        <dbReference type="ARBA" id="ARBA00032594"/>
    </source>
</evidence>
<dbReference type="SMART" id="SM01217">
    <property type="entry name" value="Fn3_like"/>
    <property type="match status" value="1"/>
</dbReference>
<dbReference type="OrthoDB" id="9781691at2"/>
<organism evidence="12 14">
    <name type="scientific">Colwellia hornerae</name>
    <dbReference type="NCBI Taxonomy" id="89402"/>
    <lineage>
        <taxon>Bacteria</taxon>
        <taxon>Pseudomonadati</taxon>
        <taxon>Pseudomonadota</taxon>
        <taxon>Gammaproteobacteria</taxon>
        <taxon>Alteromonadales</taxon>
        <taxon>Colwelliaceae</taxon>
        <taxon>Colwellia</taxon>
    </lineage>
</organism>
<feature type="domain" description="Fibronectin type III-like" evidence="10">
    <location>
        <begin position="628"/>
        <end position="697"/>
    </location>
</feature>
<dbReference type="GO" id="GO:0009251">
    <property type="term" value="P:glucan catabolic process"/>
    <property type="evidence" value="ECO:0007669"/>
    <property type="project" value="TreeGrafter"/>
</dbReference>
<dbReference type="Proteomes" id="UP000321917">
    <property type="component" value="Unassembled WGS sequence"/>
</dbReference>
<dbReference type="Pfam" id="PF01915">
    <property type="entry name" value="Glyco_hydro_3_C"/>
    <property type="match status" value="1"/>
</dbReference>
<dbReference type="NCBIfam" id="NF011678">
    <property type="entry name" value="PRK15098.1"/>
    <property type="match status" value="1"/>
</dbReference>
<dbReference type="InterPro" id="IPR013783">
    <property type="entry name" value="Ig-like_fold"/>
</dbReference>
<dbReference type="FunFam" id="2.60.40.10:FF:000495">
    <property type="entry name" value="Periplasmic beta-glucosidase"/>
    <property type="match status" value="1"/>
</dbReference>
<dbReference type="EC" id="3.2.1.21" evidence="3"/>
<gene>
    <name evidence="12" type="primary">bglX</name>
    <name evidence="11" type="ORF">ESZ26_11690</name>
    <name evidence="12" type="ORF">ESZ27_08925</name>
</gene>
<evidence type="ECO:0000313" key="11">
    <source>
        <dbReference type="EMBL" id="TWX58408.1"/>
    </source>
</evidence>
<comment type="similarity">
    <text evidence="2">Belongs to the glycosyl hydrolase 3 family.</text>
</comment>
<dbReference type="PANTHER" id="PTHR30620">
    <property type="entry name" value="PERIPLASMIC BETA-GLUCOSIDASE-RELATED"/>
    <property type="match status" value="1"/>
</dbReference>
<evidence type="ECO:0000256" key="2">
    <source>
        <dbReference type="ARBA" id="ARBA00005336"/>
    </source>
</evidence>
<evidence type="ECO:0000256" key="4">
    <source>
        <dbReference type="ARBA" id="ARBA00022729"/>
    </source>
</evidence>
<evidence type="ECO:0000259" key="10">
    <source>
        <dbReference type="SMART" id="SM01217"/>
    </source>
</evidence>
<dbReference type="PRINTS" id="PR00133">
    <property type="entry name" value="GLHYDRLASE3"/>
</dbReference>
<evidence type="ECO:0000256" key="3">
    <source>
        <dbReference type="ARBA" id="ARBA00012744"/>
    </source>
</evidence>
<proteinExistence type="inferred from homology"/>
<keyword evidence="5 12" id="KW-0378">Hydrolase</keyword>
<keyword evidence="13" id="KW-1185">Reference proteome</keyword>
<comment type="caution">
    <text evidence="12">The sequence shown here is derived from an EMBL/GenBank/DDBJ whole genome shotgun (WGS) entry which is preliminary data.</text>
</comment>
<dbReference type="SUPFAM" id="SSF52279">
    <property type="entry name" value="Beta-D-glucan exohydrolase, C-terminal domain"/>
    <property type="match status" value="1"/>
</dbReference>
<dbReference type="InterPro" id="IPR001764">
    <property type="entry name" value="Glyco_hydro_3_N"/>
</dbReference>
<evidence type="ECO:0000256" key="5">
    <source>
        <dbReference type="ARBA" id="ARBA00022801"/>
    </source>
</evidence>
<dbReference type="AlphaFoldDB" id="A0A5C6QF50"/>
<dbReference type="InterPro" id="IPR036962">
    <property type="entry name" value="Glyco_hydro_3_N_sf"/>
</dbReference>
<dbReference type="EMBL" id="VOLR01000015">
    <property type="protein sequence ID" value="TWX58408.1"/>
    <property type="molecule type" value="Genomic_DNA"/>
</dbReference>
<evidence type="ECO:0000313" key="13">
    <source>
        <dbReference type="Proteomes" id="UP000321525"/>
    </source>
</evidence>
<dbReference type="SUPFAM" id="SSF51445">
    <property type="entry name" value="(Trans)glycosidases"/>
    <property type="match status" value="1"/>
</dbReference>
<evidence type="ECO:0000256" key="6">
    <source>
        <dbReference type="ARBA" id="ARBA00023295"/>
    </source>
</evidence>
<dbReference type="InterPro" id="IPR051915">
    <property type="entry name" value="Cellulose_Degrad_GH3"/>
</dbReference>
<dbReference type="Gene3D" id="3.20.20.300">
    <property type="entry name" value="Glycoside hydrolase, family 3, N-terminal domain"/>
    <property type="match status" value="1"/>
</dbReference>
<dbReference type="InterPro" id="IPR017853">
    <property type="entry name" value="GH"/>
</dbReference>
<dbReference type="InterPro" id="IPR036881">
    <property type="entry name" value="Glyco_hydro_3_C_sf"/>
</dbReference>
<accession>A0A5C6QF50</accession>